<organism evidence="1 2">
    <name type="scientific">Digitaria exilis</name>
    <dbReference type="NCBI Taxonomy" id="1010633"/>
    <lineage>
        <taxon>Eukaryota</taxon>
        <taxon>Viridiplantae</taxon>
        <taxon>Streptophyta</taxon>
        <taxon>Embryophyta</taxon>
        <taxon>Tracheophyta</taxon>
        <taxon>Spermatophyta</taxon>
        <taxon>Magnoliopsida</taxon>
        <taxon>Liliopsida</taxon>
        <taxon>Poales</taxon>
        <taxon>Poaceae</taxon>
        <taxon>PACMAD clade</taxon>
        <taxon>Panicoideae</taxon>
        <taxon>Panicodae</taxon>
        <taxon>Paniceae</taxon>
        <taxon>Anthephorinae</taxon>
        <taxon>Digitaria</taxon>
    </lineage>
</organism>
<dbReference type="Proteomes" id="UP000636709">
    <property type="component" value="Unassembled WGS sequence"/>
</dbReference>
<evidence type="ECO:0000313" key="1">
    <source>
        <dbReference type="EMBL" id="KAF8648669.1"/>
    </source>
</evidence>
<name>A0A835A327_9POAL</name>
<gene>
    <name evidence="1" type="ORF">HU200_064717</name>
</gene>
<evidence type="ECO:0000313" key="2">
    <source>
        <dbReference type="Proteomes" id="UP000636709"/>
    </source>
</evidence>
<proteinExistence type="predicted"/>
<accession>A0A835A327</accession>
<dbReference type="AlphaFoldDB" id="A0A835A327"/>
<sequence>MLLVLAATWEMLTTWTPRFDVHSWLCFQPSEQGHKYILEMDNILPSGMTIGLDRQHSLSSWRHYIRTQLAPTSLWLLLVEMELGISTYRVAYLMQPTMNCKLWPMP</sequence>
<comment type="caution">
    <text evidence="1">The sequence shown here is derived from an EMBL/GenBank/DDBJ whole genome shotgun (WGS) entry which is preliminary data.</text>
</comment>
<keyword evidence="2" id="KW-1185">Reference proteome</keyword>
<protein>
    <submittedName>
        <fullName evidence="1">Uncharacterized protein</fullName>
    </submittedName>
</protein>
<dbReference type="EMBL" id="JACEFO010002806">
    <property type="protein sequence ID" value="KAF8648669.1"/>
    <property type="molecule type" value="Genomic_DNA"/>
</dbReference>
<reference evidence="1" key="1">
    <citation type="submission" date="2020-07" db="EMBL/GenBank/DDBJ databases">
        <title>Genome sequence and genetic diversity analysis of an under-domesticated orphan crop, white fonio (Digitaria exilis).</title>
        <authorList>
            <person name="Bennetzen J.L."/>
            <person name="Chen S."/>
            <person name="Ma X."/>
            <person name="Wang X."/>
            <person name="Yssel A.E.J."/>
            <person name="Chaluvadi S.R."/>
            <person name="Johnson M."/>
            <person name="Gangashetty P."/>
            <person name="Hamidou F."/>
            <person name="Sanogo M.D."/>
            <person name="Zwaenepoel A."/>
            <person name="Wallace J."/>
            <person name="Van De Peer Y."/>
            <person name="Van Deynze A."/>
        </authorList>
    </citation>
    <scope>NUCLEOTIDE SEQUENCE</scope>
    <source>
        <tissue evidence="1">Leaves</tissue>
    </source>
</reference>